<feature type="domain" description="NodB homology" evidence="9">
    <location>
        <begin position="469"/>
        <end position="662"/>
    </location>
</feature>
<dbReference type="Gene3D" id="3.20.20.370">
    <property type="entry name" value="Glycoside hydrolase/deacetylase"/>
    <property type="match status" value="1"/>
</dbReference>
<dbReference type="SUPFAM" id="SSF53448">
    <property type="entry name" value="Nucleotide-diphospho-sugar transferases"/>
    <property type="match status" value="1"/>
</dbReference>
<feature type="transmembrane region" description="Helical" evidence="8">
    <location>
        <begin position="995"/>
        <end position="1022"/>
    </location>
</feature>
<evidence type="ECO:0000313" key="10">
    <source>
        <dbReference type="EMBL" id="QQV76927.1"/>
    </source>
</evidence>
<dbReference type="GO" id="GO:0016810">
    <property type="term" value="F:hydrolase activity, acting on carbon-nitrogen (but not peptide) bonds"/>
    <property type="evidence" value="ECO:0007669"/>
    <property type="project" value="InterPro"/>
</dbReference>
<dbReference type="KEGG" id="sari:H5J25_16325"/>
<dbReference type="Gene3D" id="3.10.50.10">
    <property type="match status" value="1"/>
</dbReference>
<dbReference type="SUPFAM" id="SSF51445">
    <property type="entry name" value="(Trans)glycosidases"/>
    <property type="match status" value="1"/>
</dbReference>
<dbReference type="PANTHER" id="PTHR43630">
    <property type="entry name" value="POLY-BETA-1,6-N-ACETYL-D-GLUCOSAMINE SYNTHASE"/>
    <property type="match status" value="1"/>
</dbReference>
<feature type="transmembrane region" description="Helical" evidence="8">
    <location>
        <begin position="21"/>
        <end position="40"/>
    </location>
</feature>
<dbReference type="Gene3D" id="3.20.20.80">
    <property type="entry name" value="Glycosidases"/>
    <property type="match status" value="1"/>
</dbReference>
<evidence type="ECO:0000256" key="5">
    <source>
        <dbReference type="ARBA" id="ARBA00022676"/>
    </source>
</evidence>
<dbReference type="Pfam" id="PF01522">
    <property type="entry name" value="Polysacc_deac_1"/>
    <property type="match status" value="1"/>
</dbReference>
<keyword evidence="8" id="KW-0472">Membrane</keyword>
<keyword evidence="8" id="KW-0812">Transmembrane</keyword>
<accession>A0A974NU92</accession>
<evidence type="ECO:0000256" key="8">
    <source>
        <dbReference type="SAM" id="Phobius"/>
    </source>
</evidence>
<dbReference type="AlphaFoldDB" id="A0A974NU92"/>
<comment type="similarity">
    <text evidence="2">Belongs to the glycosyltransferase 2 family.</text>
</comment>
<dbReference type="GO" id="GO:0016757">
    <property type="term" value="F:glycosyltransferase activity"/>
    <property type="evidence" value="ECO:0007669"/>
    <property type="project" value="UniProtKB-KW"/>
</dbReference>
<evidence type="ECO:0000256" key="6">
    <source>
        <dbReference type="ARBA" id="ARBA00022679"/>
    </source>
</evidence>
<evidence type="ECO:0000256" key="2">
    <source>
        <dbReference type="ARBA" id="ARBA00006739"/>
    </source>
</evidence>
<comment type="similarity">
    <text evidence="3">Belongs to the polysaccharide deacetylase family.</text>
</comment>
<proteinExistence type="inferred from homology"/>
<keyword evidence="11" id="KW-1185">Reference proteome</keyword>
<dbReference type="InterPro" id="IPR011330">
    <property type="entry name" value="Glyco_hydro/deAcase_b/a-brl"/>
</dbReference>
<dbReference type="InterPro" id="IPR017853">
    <property type="entry name" value="GH"/>
</dbReference>
<feature type="transmembrane region" description="Helical" evidence="8">
    <location>
        <begin position="1082"/>
        <end position="1102"/>
    </location>
</feature>
<evidence type="ECO:0000256" key="7">
    <source>
        <dbReference type="ARBA" id="ARBA00032976"/>
    </source>
</evidence>
<dbReference type="PANTHER" id="PTHR43630:SF1">
    <property type="entry name" value="POLY-BETA-1,6-N-ACETYL-D-GLUCOSAMINE SYNTHASE"/>
    <property type="match status" value="1"/>
</dbReference>
<dbReference type="Gene3D" id="3.90.550.10">
    <property type="entry name" value="Spore Coat Polysaccharide Biosynthesis Protein SpsA, Chain A"/>
    <property type="match status" value="1"/>
</dbReference>
<dbReference type="CDD" id="cd06423">
    <property type="entry name" value="CESA_like"/>
    <property type="match status" value="1"/>
</dbReference>
<dbReference type="InterPro" id="IPR011583">
    <property type="entry name" value="Chitinase_II/V-like_cat"/>
</dbReference>
<dbReference type="InterPro" id="IPR029070">
    <property type="entry name" value="Chitinase_insertion_sf"/>
</dbReference>
<protein>
    <recommendedName>
        <fullName evidence="4">Chitooligosaccharide deacetylase</fullName>
    </recommendedName>
    <alternativeName>
        <fullName evidence="7">Nodulation protein B</fullName>
    </alternativeName>
</protein>
<reference evidence="11" key="1">
    <citation type="submission" date="2020-09" db="EMBL/GenBank/DDBJ databases">
        <title>Sphingomonas sp., a new species isolated from pork steak.</title>
        <authorList>
            <person name="Heidler von Heilborn D."/>
        </authorList>
    </citation>
    <scope>NUCLEOTIDE SEQUENCE [LARGE SCALE GENOMIC DNA]</scope>
</reference>
<dbReference type="Pfam" id="PF00704">
    <property type="entry name" value="Glyco_hydro_18"/>
    <property type="match status" value="1"/>
</dbReference>
<keyword evidence="5" id="KW-0328">Glycosyltransferase</keyword>
<organism evidence="10 11">
    <name type="scientific">Sphingomonas aliaeris</name>
    <dbReference type="NCBI Taxonomy" id="2759526"/>
    <lineage>
        <taxon>Bacteria</taxon>
        <taxon>Pseudomonadati</taxon>
        <taxon>Pseudomonadota</taxon>
        <taxon>Alphaproteobacteria</taxon>
        <taxon>Sphingomonadales</taxon>
        <taxon>Sphingomonadaceae</taxon>
        <taxon>Sphingomonas</taxon>
    </lineage>
</organism>
<evidence type="ECO:0000256" key="1">
    <source>
        <dbReference type="ARBA" id="ARBA00003236"/>
    </source>
</evidence>
<dbReference type="PROSITE" id="PS51677">
    <property type="entry name" value="NODB"/>
    <property type="match status" value="1"/>
</dbReference>
<dbReference type="InterPro" id="IPR029044">
    <property type="entry name" value="Nucleotide-diphossugar_trans"/>
</dbReference>
<comment type="function">
    <text evidence="1">Is involved in generating a small heat-stable compound (Nod), an acylated oligomer of N-acetylglucosamine, that stimulates mitosis in various plant protoplasts.</text>
</comment>
<dbReference type="CDD" id="cd10962">
    <property type="entry name" value="CE4_GT2-like"/>
    <property type="match status" value="1"/>
</dbReference>
<evidence type="ECO:0000259" key="9">
    <source>
        <dbReference type="PROSITE" id="PS51677"/>
    </source>
</evidence>
<keyword evidence="8" id="KW-1133">Transmembrane helix</keyword>
<evidence type="ECO:0000256" key="4">
    <source>
        <dbReference type="ARBA" id="ARBA00020071"/>
    </source>
</evidence>
<evidence type="ECO:0000256" key="3">
    <source>
        <dbReference type="ARBA" id="ARBA00010973"/>
    </source>
</evidence>
<sequence length="1117" mass="123064">MSKPIFFDARGTRRRWSLRSLFAAIAALVIAAGLFAMTILNVPSGEPLPIRYERAHATPVLVDQVTAIRRKISGSLRSLGWLPKHNARGKPGGKPLSVGFYVPWDDASRVSLSAHMDQLNWVVPAFFSIGPDHKLVETPDPRFDLIMGTTTRRPAVLPMLQNIAGGNWDGAGMATLMHDVPKRRAMLVEFADALEKHRSIGAVFDLESLPENSLNDYRAFLADARRIFAPRKLLVTVTVPAGDEAWDLRAFAKVSDRVFLMNYDEHWQGGTAGPIASQPWFLHQLRNAVATVGRDKLIVAYGSYGYDWHGEGKDAHVDALTIEEAWLAAHDSGAKITFDPASGNTTFAYNDGTTDHHVWMLDATAVWNQLRVTHAMGVNSVALWRLGSEDPGIWAGLAAWQGKGMPDLSKISPLTNVDVEGNGEILRIAATPADGSRTVRSDANRLIRDVNYTKLPTPFIVQRVGDRPKELALTFDDGPDGTWTPKILDILKAKKAVGTFFIVGENAIAHPLLMRRIVDEGSEIGNHSYTHPNMALASPRGIGVELNATQRLIQAYTGRGTRLFRAPYFGDAEPTTEDELFPALQAQERGYTIVGLHVDPNDWQRPGVDAIVNQTVDQVLAATDERSGNVILLHDGGGDRSETVIALPRIIDRLREKGYSFVPVSRLAGLSREQVMPSIAGNDLFAVRVDVAIFAFLAFIGWALKWMFFLAISLGIARAILMAGLAMWNKRRELGIIPPPFDTERLVSVIIPAWNEERVIVSSITRVLASTDARIEVIVADDGSIDGTSAVVAAAFGSDPRVQLLTLANGGKAEALNRALTHARGEIIVALDADTQFEKETVARLVRWFDDPQIGAVAGNAKVGNRVNLVTRWQAVEYVTAQNVERRALAQFDAMMVVPGAVGAWRRAALDEVGGYPIDTLAEDQDLTIAIQRAGWRIAYDVDAVAWTESPESFTALAKQRFRWAFGTLQCLFKHRSVLRTRKPRGLATVGMPQAWLFQILFAAVSPVIDLALIVSIFDTWVRVSQHGWAQTQSDVFMMGTYWIAFTTIDVLCGWIAYRLEPREPRYPAHLLIAQRFVYRQVMYWVVLKAIGAAISGLGVGWGKQERTGSVEAEARA</sequence>
<dbReference type="RefSeq" id="WP_202092911.1">
    <property type="nucleotide sequence ID" value="NZ_CP061035.1"/>
</dbReference>
<dbReference type="InterPro" id="IPR001223">
    <property type="entry name" value="Glyco_hydro18_cat"/>
</dbReference>
<dbReference type="EMBL" id="CP061035">
    <property type="protein sequence ID" value="QQV76927.1"/>
    <property type="molecule type" value="Genomic_DNA"/>
</dbReference>
<dbReference type="SMART" id="SM00636">
    <property type="entry name" value="Glyco_18"/>
    <property type="match status" value="1"/>
</dbReference>
<dbReference type="Pfam" id="PF13641">
    <property type="entry name" value="Glyco_tranf_2_3"/>
    <property type="match status" value="1"/>
</dbReference>
<evidence type="ECO:0000313" key="11">
    <source>
        <dbReference type="Proteomes" id="UP000595894"/>
    </source>
</evidence>
<dbReference type="Proteomes" id="UP000595894">
    <property type="component" value="Chromosome"/>
</dbReference>
<feature type="transmembrane region" description="Helical" evidence="8">
    <location>
        <begin position="691"/>
        <end position="721"/>
    </location>
</feature>
<gene>
    <name evidence="10" type="ORF">H5J25_16325</name>
</gene>
<dbReference type="InterPro" id="IPR002509">
    <property type="entry name" value="NODB_dom"/>
</dbReference>
<dbReference type="GO" id="GO:0005975">
    <property type="term" value="P:carbohydrate metabolic process"/>
    <property type="evidence" value="ECO:0007669"/>
    <property type="project" value="InterPro"/>
</dbReference>
<feature type="transmembrane region" description="Helical" evidence="8">
    <location>
        <begin position="1042"/>
        <end position="1061"/>
    </location>
</feature>
<dbReference type="SUPFAM" id="SSF88713">
    <property type="entry name" value="Glycoside hydrolase/deacetylase"/>
    <property type="match status" value="1"/>
</dbReference>
<dbReference type="GO" id="GO:0008061">
    <property type="term" value="F:chitin binding"/>
    <property type="evidence" value="ECO:0007669"/>
    <property type="project" value="InterPro"/>
</dbReference>
<keyword evidence="6" id="KW-0808">Transferase</keyword>
<name>A0A974NU92_9SPHN</name>